<sequence>MEASLRGGVKWRLGGQDKALNLTVGHWKKREAVSLSGWAVLPLSHPYYGSEIAISCRA</sequence>
<reference evidence="2" key="1">
    <citation type="journal article" date="2019" name="Int. J. Syst. Evol. Microbiol.">
        <title>The Global Catalogue of Microorganisms (GCM) 10K type strain sequencing project: providing services to taxonomists for standard genome sequencing and annotation.</title>
        <authorList>
            <consortium name="The Broad Institute Genomics Platform"/>
            <consortium name="The Broad Institute Genome Sequencing Center for Infectious Disease"/>
            <person name="Wu L."/>
            <person name="Ma J."/>
        </authorList>
    </citation>
    <scope>NUCLEOTIDE SEQUENCE [LARGE SCALE GENOMIC DNA]</scope>
    <source>
        <strain evidence="2">JCM 15442</strain>
    </source>
</reference>
<dbReference type="EMBL" id="BMOL01000001">
    <property type="protein sequence ID" value="GGL67699.1"/>
    <property type="molecule type" value="Genomic_DNA"/>
</dbReference>
<proteinExistence type="predicted"/>
<protein>
    <submittedName>
        <fullName evidence="1">Uncharacterized protein</fullName>
    </submittedName>
</protein>
<dbReference type="Proteomes" id="UP000639973">
    <property type="component" value="Unassembled WGS sequence"/>
</dbReference>
<accession>A0ABQ2FZN3</accession>
<evidence type="ECO:0000313" key="1">
    <source>
        <dbReference type="EMBL" id="GGL67699.1"/>
    </source>
</evidence>
<name>A0ABQ2FZN3_9DEIO</name>
<comment type="caution">
    <text evidence="1">The sequence shown here is derived from an EMBL/GenBank/DDBJ whole genome shotgun (WGS) entry which is preliminary data.</text>
</comment>
<evidence type="ECO:0000313" key="2">
    <source>
        <dbReference type="Proteomes" id="UP000639973"/>
    </source>
</evidence>
<gene>
    <name evidence="1" type="ORF">GCM10010840_02130</name>
</gene>
<organism evidence="1 2">
    <name type="scientific">Deinococcus aerolatus</name>
    <dbReference type="NCBI Taxonomy" id="522487"/>
    <lineage>
        <taxon>Bacteria</taxon>
        <taxon>Thermotogati</taxon>
        <taxon>Deinococcota</taxon>
        <taxon>Deinococci</taxon>
        <taxon>Deinococcales</taxon>
        <taxon>Deinococcaceae</taxon>
        <taxon>Deinococcus</taxon>
    </lineage>
</organism>
<keyword evidence="2" id="KW-1185">Reference proteome</keyword>